<sequence length="106" mass="11876">MHLSSDSGQSIQLVLSFKTILMFSDSNIGRCSYVGLSDITHIRTVVSPSDFEVRQLEGDFRILNSENQTVGFPLICEEKTFVLRVTTILSILIELTDKIEHISDGK</sequence>
<proteinExistence type="predicted"/>
<name>A0A8D8QKM8_9HEMI</name>
<evidence type="ECO:0000313" key="1">
    <source>
        <dbReference type="EMBL" id="CAG6633386.1"/>
    </source>
</evidence>
<reference evidence="1" key="1">
    <citation type="submission" date="2021-05" db="EMBL/GenBank/DDBJ databases">
        <authorList>
            <person name="Alioto T."/>
            <person name="Alioto T."/>
            <person name="Gomez Garrido J."/>
        </authorList>
    </citation>
    <scope>NUCLEOTIDE SEQUENCE</scope>
</reference>
<accession>A0A8D8QKM8</accession>
<organism evidence="1">
    <name type="scientific">Cacopsylla melanoneura</name>
    <dbReference type="NCBI Taxonomy" id="428564"/>
    <lineage>
        <taxon>Eukaryota</taxon>
        <taxon>Metazoa</taxon>
        <taxon>Ecdysozoa</taxon>
        <taxon>Arthropoda</taxon>
        <taxon>Hexapoda</taxon>
        <taxon>Insecta</taxon>
        <taxon>Pterygota</taxon>
        <taxon>Neoptera</taxon>
        <taxon>Paraneoptera</taxon>
        <taxon>Hemiptera</taxon>
        <taxon>Sternorrhyncha</taxon>
        <taxon>Psylloidea</taxon>
        <taxon>Psyllidae</taxon>
        <taxon>Psyllinae</taxon>
        <taxon>Cacopsylla</taxon>
    </lineage>
</organism>
<protein>
    <submittedName>
        <fullName evidence="1">Uncharacterized protein</fullName>
    </submittedName>
</protein>
<dbReference type="AlphaFoldDB" id="A0A8D8QKM8"/>
<dbReference type="EMBL" id="HBUF01082580">
    <property type="protein sequence ID" value="CAG6633386.1"/>
    <property type="molecule type" value="Transcribed_RNA"/>
</dbReference>